<evidence type="ECO:0000256" key="5">
    <source>
        <dbReference type="SAM" id="Phobius"/>
    </source>
</evidence>
<feature type="domain" description="SCP" evidence="6">
    <location>
        <begin position="201"/>
        <end position="316"/>
    </location>
</feature>
<sequence>MNWVDFVILLIVILFAIEGLRQGFFSQVLNILGLLFSLILALTLYSQIASLLIKFFNLPPIAANPIGFLLVWMIGESIFFGIITRFLKSFIEKYKNIFINKIGGFLPAALNALLFMAFVLLFVVSLPLQPNLKQDIYDSKIGSALVAQATILEKPLNSIFGPITKQGLTFLTVRPEDKGSIDLKFTQSELTIDYMSEKEMFNLVNQQRELAGAKSLIWDEKLASVGRSHSKDMFERGYFSHYSPEGEDVGDRLLKNGIEYSYAGENLALAPNVNRAHTGLINSPGHKRNILDPAFSHIGIGAIDGGVYGKMFTQVFME</sequence>
<evidence type="ECO:0000256" key="4">
    <source>
        <dbReference type="ARBA" id="ARBA00023136"/>
    </source>
</evidence>
<dbReference type="PANTHER" id="PTHR31157:SF1">
    <property type="entry name" value="SCP DOMAIN-CONTAINING PROTEIN"/>
    <property type="match status" value="1"/>
</dbReference>
<protein>
    <recommendedName>
        <fullName evidence="6">SCP domain-containing protein</fullName>
    </recommendedName>
</protein>
<dbReference type="AlphaFoldDB" id="A0A1F5GZK9"/>
<feature type="transmembrane region" description="Helical" evidence="5">
    <location>
        <begin position="108"/>
        <end position="128"/>
    </location>
</feature>
<gene>
    <name evidence="7" type="ORF">A3A49_01220</name>
</gene>
<comment type="caution">
    <text evidence="7">The sequence shown here is derived from an EMBL/GenBank/DDBJ whole genome shotgun (WGS) entry which is preliminary data.</text>
</comment>
<name>A0A1F5GZK9_9BACT</name>
<dbReference type="GO" id="GO:0009403">
    <property type="term" value="P:toxin biosynthetic process"/>
    <property type="evidence" value="ECO:0007669"/>
    <property type="project" value="InterPro"/>
</dbReference>
<dbReference type="InterPro" id="IPR014044">
    <property type="entry name" value="CAP_dom"/>
</dbReference>
<dbReference type="Gene3D" id="3.40.33.10">
    <property type="entry name" value="CAP"/>
    <property type="match status" value="1"/>
</dbReference>
<dbReference type="InterPro" id="IPR035940">
    <property type="entry name" value="CAP_sf"/>
</dbReference>
<dbReference type="InterPro" id="IPR003825">
    <property type="entry name" value="Colicin-V_CvpA"/>
</dbReference>
<evidence type="ECO:0000256" key="1">
    <source>
        <dbReference type="ARBA" id="ARBA00004141"/>
    </source>
</evidence>
<keyword evidence="4 5" id="KW-0472">Membrane</keyword>
<dbReference type="Proteomes" id="UP000176740">
    <property type="component" value="Unassembled WGS sequence"/>
</dbReference>
<keyword evidence="2 5" id="KW-0812">Transmembrane</keyword>
<reference evidence="7 8" key="1">
    <citation type="journal article" date="2016" name="Nat. Commun.">
        <title>Thousands of microbial genomes shed light on interconnected biogeochemical processes in an aquifer system.</title>
        <authorList>
            <person name="Anantharaman K."/>
            <person name="Brown C.T."/>
            <person name="Hug L.A."/>
            <person name="Sharon I."/>
            <person name="Castelle C.J."/>
            <person name="Probst A.J."/>
            <person name="Thomas B.C."/>
            <person name="Singh A."/>
            <person name="Wilkins M.J."/>
            <person name="Karaoz U."/>
            <person name="Brodie E.L."/>
            <person name="Williams K.H."/>
            <person name="Hubbard S.S."/>
            <person name="Banfield J.F."/>
        </authorList>
    </citation>
    <scope>NUCLEOTIDE SEQUENCE [LARGE SCALE GENOMIC DNA]</scope>
</reference>
<keyword evidence="3 5" id="KW-1133">Transmembrane helix</keyword>
<proteinExistence type="predicted"/>
<evidence type="ECO:0000259" key="6">
    <source>
        <dbReference type="Pfam" id="PF00188"/>
    </source>
</evidence>
<dbReference type="Pfam" id="PF02674">
    <property type="entry name" value="Colicin_V"/>
    <property type="match status" value="1"/>
</dbReference>
<feature type="transmembrane region" description="Helical" evidence="5">
    <location>
        <begin position="6"/>
        <end position="24"/>
    </location>
</feature>
<evidence type="ECO:0000256" key="3">
    <source>
        <dbReference type="ARBA" id="ARBA00022989"/>
    </source>
</evidence>
<evidence type="ECO:0000313" key="8">
    <source>
        <dbReference type="Proteomes" id="UP000176740"/>
    </source>
</evidence>
<dbReference type="EMBL" id="MFBO01000035">
    <property type="protein sequence ID" value="OGD97303.1"/>
    <property type="molecule type" value="Genomic_DNA"/>
</dbReference>
<dbReference type="Pfam" id="PF00188">
    <property type="entry name" value="CAP"/>
    <property type="match status" value="1"/>
</dbReference>
<dbReference type="PANTHER" id="PTHR31157">
    <property type="entry name" value="SCP DOMAIN-CONTAINING PROTEIN"/>
    <property type="match status" value="1"/>
</dbReference>
<dbReference type="SUPFAM" id="SSF55797">
    <property type="entry name" value="PR-1-like"/>
    <property type="match status" value="1"/>
</dbReference>
<comment type="subcellular location">
    <subcellularLocation>
        <location evidence="1">Membrane</location>
        <topology evidence="1">Multi-pass membrane protein</topology>
    </subcellularLocation>
</comment>
<feature type="transmembrane region" description="Helical" evidence="5">
    <location>
        <begin position="31"/>
        <end position="53"/>
    </location>
</feature>
<organism evidence="7 8">
    <name type="scientific">Candidatus Curtissbacteria bacterium RIFCSPLOWO2_01_FULL_38_11b</name>
    <dbReference type="NCBI Taxonomy" id="1797725"/>
    <lineage>
        <taxon>Bacteria</taxon>
        <taxon>Candidatus Curtissiibacteriota</taxon>
    </lineage>
</organism>
<evidence type="ECO:0000256" key="2">
    <source>
        <dbReference type="ARBA" id="ARBA00022692"/>
    </source>
</evidence>
<dbReference type="STRING" id="1797725.A3A49_01220"/>
<dbReference type="CDD" id="cd05379">
    <property type="entry name" value="CAP_bacterial"/>
    <property type="match status" value="1"/>
</dbReference>
<feature type="transmembrane region" description="Helical" evidence="5">
    <location>
        <begin position="65"/>
        <end position="87"/>
    </location>
</feature>
<accession>A0A1F5GZK9</accession>
<evidence type="ECO:0000313" key="7">
    <source>
        <dbReference type="EMBL" id="OGD97303.1"/>
    </source>
</evidence>
<dbReference type="GO" id="GO:0016020">
    <property type="term" value="C:membrane"/>
    <property type="evidence" value="ECO:0007669"/>
    <property type="project" value="UniProtKB-SubCell"/>
</dbReference>